<reference evidence="2 4" key="1">
    <citation type="journal article" date="2015" name="Int. J. Syst. Evol. Microbiol.">
        <title>Bacillus glycinifermentans sp. nov., isolated from fermented soybean paste.</title>
        <authorList>
            <person name="Kim S.J."/>
            <person name="Dunlap C.A."/>
            <person name="Kwon S.W."/>
            <person name="Rooney A.P."/>
        </authorList>
    </citation>
    <scope>NUCLEOTIDE SEQUENCE [LARGE SCALE GENOMIC DNA]</scope>
    <source>
        <strain evidence="2 4">GO-13</strain>
    </source>
</reference>
<keyword evidence="1" id="KW-0812">Transmembrane</keyword>
<comment type="caution">
    <text evidence="2">The sequence shown here is derived from an EMBL/GenBank/DDBJ whole genome shotgun (WGS) entry which is preliminary data.</text>
</comment>
<dbReference type="Proteomes" id="UP000036168">
    <property type="component" value="Unassembled WGS sequence"/>
</dbReference>
<dbReference type="RefSeq" id="WP_048354162.1">
    <property type="nucleotide sequence ID" value="NZ_JARRTL010000027.1"/>
</dbReference>
<keyword evidence="1" id="KW-1133">Transmembrane helix</keyword>
<evidence type="ECO:0000313" key="3">
    <source>
        <dbReference type="EMBL" id="MEC0487108.1"/>
    </source>
</evidence>
<gene>
    <name evidence="2" type="ORF">AB447_208810</name>
    <name evidence="3" type="ORF">P8828_20350</name>
</gene>
<feature type="transmembrane region" description="Helical" evidence="1">
    <location>
        <begin position="28"/>
        <end position="49"/>
    </location>
</feature>
<evidence type="ECO:0000313" key="5">
    <source>
        <dbReference type="Proteomes" id="UP001341297"/>
    </source>
</evidence>
<accession>A0A0T6BI08</accession>
<organism evidence="2 4">
    <name type="scientific">Bacillus glycinifermentans</name>
    <dbReference type="NCBI Taxonomy" id="1664069"/>
    <lineage>
        <taxon>Bacteria</taxon>
        <taxon>Bacillati</taxon>
        <taxon>Bacillota</taxon>
        <taxon>Bacilli</taxon>
        <taxon>Bacillales</taxon>
        <taxon>Bacillaceae</taxon>
        <taxon>Bacillus</taxon>
    </lineage>
</organism>
<keyword evidence="5" id="KW-1185">Reference proteome</keyword>
<reference evidence="3 5" key="3">
    <citation type="submission" date="2023-03" db="EMBL/GenBank/DDBJ databases">
        <title>Agriculturally important microbes genome sequencing.</title>
        <authorList>
            <person name="Dunlap C."/>
        </authorList>
    </citation>
    <scope>NUCLEOTIDE SEQUENCE [LARGE SCALE GENOMIC DNA]</scope>
    <source>
        <strain evidence="3 5">CBP-3203</strain>
    </source>
</reference>
<evidence type="ECO:0000256" key="1">
    <source>
        <dbReference type="SAM" id="Phobius"/>
    </source>
</evidence>
<evidence type="ECO:0000313" key="2">
    <source>
        <dbReference type="EMBL" id="KRT87057.1"/>
    </source>
</evidence>
<dbReference type="Proteomes" id="UP001341297">
    <property type="component" value="Unassembled WGS sequence"/>
</dbReference>
<dbReference type="EMBL" id="LECW02000082">
    <property type="protein sequence ID" value="KRT87057.1"/>
    <property type="molecule type" value="Genomic_DNA"/>
</dbReference>
<name>A0A0T6BI08_9BACI</name>
<sequence length="252" mass="29085">MSILLILIILPIVSIIVLRVLKEVITSFIRAIIAALSVFLLILAGYIIMWDVMGVHIPSTPPAGISEIIKRVNESQSYRVFKEKFADNKNKEYDLLGNERSSSPLNGATEDIREKTMDSTHHKKEIVQGSNDEQLGFIDTSKSLFYSVYEWNEEEGEFKMNNPMKYRDYLETEPFFQQPLIMKTLDAENKKYTAIYRIVLKGDSAKLSKFKKEVPLLSNSKFDIKEIRKHKISRSYDLITFGKDVYILKNSE</sequence>
<proteinExistence type="predicted"/>
<reference evidence="2" key="2">
    <citation type="submission" date="2015-10" db="EMBL/GenBank/DDBJ databases">
        <authorList>
            <person name="Gilbert D.G."/>
        </authorList>
    </citation>
    <scope>NUCLEOTIDE SEQUENCE</scope>
    <source>
        <strain evidence="2">GO-13</strain>
    </source>
</reference>
<protein>
    <submittedName>
        <fullName evidence="2">Uncharacterized protein</fullName>
    </submittedName>
</protein>
<dbReference type="EMBL" id="JARRTL010000027">
    <property type="protein sequence ID" value="MEC0487108.1"/>
    <property type="molecule type" value="Genomic_DNA"/>
</dbReference>
<dbReference type="AlphaFoldDB" id="A0A0T6BI08"/>
<evidence type="ECO:0000313" key="4">
    <source>
        <dbReference type="Proteomes" id="UP000036168"/>
    </source>
</evidence>
<keyword evidence="1" id="KW-0472">Membrane</keyword>